<proteinExistence type="predicted"/>
<keyword evidence="4" id="KW-1185">Reference proteome</keyword>
<dbReference type="AlphaFoldDB" id="A0A1H8TU38"/>
<dbReference type="PANTHER" id="PTHR33744">
    <property type="entry name" value="CARBOHYDRATE DIACID REGULATOR"/>
    <property type="match status" value="1"/>
</dbReference>
<reference evidence="3 4" key="1">
    <citation type="submission" date="2016-10" db="EMBL/GenBank/DDBJ databases">
        <authorList>
            <person name="de Groot N.N."/>
        </authorList>
    </citation>
    <scope>NUCLEOTIDE SEQUENCE [LARGE SCALE GENOMIC DNA]</scope>
    <source>
        <strain evidence="3 4">DSM 13305</strain>
    </source>
</reference>
<dbReference type="InterPro" id="IPR001789">
    <property type="entry name" value="Sig_transdc_resp-reg_receiver"/>
</dbReference>
<dbReference type="PROSITE" id="PS50110">
    <property type="entry name" value="RESPONSE_REGULATORY"/>
    <property type="match status" value="1"/>
</dbReference>
<dbReference type="InterPro" id="IPR051448">
    <property type="entry name" value="CdaR-like_regulators"/>
</dbReference>
<dbReference type="OrthoDB" id="9807021at2"/>
<dbReference type="Proteomes" id="UP000198847">
    <property type="component" value="Unassembled WGS sequence"/>
</dbReference>
<name>A0A1H8TU38_9FIRM</name>
<organism evidence="3 4">
    <name type="scientific">Propionispora vibrioides</name>
    <dbReference type="NCBI Taxonomy" id="112903"/>
    <lineage>
        <taxon>Bacteria</taxon>
        <taxon>Bacillati</taxon>
        <taxon>Bacillota</taxon>
        <taxon>Negativicutes</taxon>
        <taxon>Selenomonadales</taxon>
        <taxon>Sporomusaceae</taxon>
        <taxon>Propionispora</taxon>
    </lineage>
</organism>
<dbReference type="PANTHER" id="PTHR33744:SF15">
    <property type="entry name" value="CARBOHYDRATE DIACID REGULATOR"/>
    <property type="match status" value="1"/>
</dbReference>
<dbReference type="InterPro" id="IPR011006">
    <property type="entry name" value="CheY-like_superfamily"/>
</dbReference>
<sequence>MIKTILIDDEPPALEVLSHLLRQYPVLEIVGEYTDIEAACQRLRQEPVQLVFLDIHMPPANGLDAARRMYQYQNNLAIVFVTAHNQFALQAFEVNAVDYIVKPVIKRRLDATIEKIMSKCPPAAYEPLPKRQGEFLNRLLGGTLTVDKEIAGQARQLELDATQPFSLFFLLPNTWDKTPATNCRAAMLDTLTGGSLLAWETPQGLGVLDFSSVPAGSGKETERLAADRLKTLLDARFPHAIRAVGIAQQRGDLRSLADRYREARNAALIGIRISPQAGIYHFLDSGLQVTLAHYIPQAKMDALINDTFGKLLRYDQQNGTELFATLEAILLNDSLQVVAEKLFIHYKTVLFRKQSIEKILGFPLNSFTGRTTLGVALTLLYLNQLPSATTAPSATAADKNKTRA</sequence>
<dbReference type="SUPFAM" id="SSF52172">
    <property type="entry name" value="CheY-like"/>
    <property type="match status" value="1"/>
</dbReference>
<dbReference type="Pfam" id="PF00072">
    <property type="entry name" value="Response_reg"/>
    <property type="match status" value="1"/>
</dbReference>
<evidence type="ECO:0000256" key="1">
    <source>
        <dbReference type="PROSITE-ProRule" id="PRU00169"/>
    </source>
</evidence>
<accession>A0A1H8TU38</accession>
<dbReference type="InterPro" id="IPR025736">
    <property type="entry name" value="PucR_C-HTH_dom"/>
</dbReference>
<dbReference type="STRING" id="112903.SAMN04490178_107112"/>
<dbReference type="EMBL" id="FODY01000007">
    <property type="protein sequence ID" value="SEO94540.1"/>
    <property type="molecule type" value="Genomic_DNA"/>
</dbReference>
<dbReference type="Gene3D" id="3.40.50.2300">
    <property type="match status" value="1"/>
</dbReference>
<evidence type="ECO:0000259" key="2">
    <source>
        <dbReference type="PROSITE" id="PS50110"/>
    </source>
</evidence>
<evidence type="ECO:0000313" key="3">
    <source>
        <dbReference type="EMBL" id="SEO94540.1"/>
    </source>
</evidence>
<feature type="modified residue" description="4-aspartylphosphate" evidence="1">
    <location>
        <position position="54"/>
    </location>
</feature>
<feature type="domain" description="Response regulatory" evidence="2">
    <location>
        <begin position="3"/>
        <end position="117"/>
    </location>
</feature>
<dbReference type="Gene3D" id="1.10.10.2840">
    <property type="entry name" value="PucR C-terminal helix-turn-helix domain"/>
    <property type="match status" value="1"/>
</dbReference>
<gene>
    <name evidence="3" type="ORF">SAMN04490178_107112</name>
</gene>
<dbReference type="GO" id="GO:0000160">
    <property type="term" value="P:phosphorelay signal transduction system"/>
    <property type="evidence" value="ECO:0007669"/>
    <property type="project" value="InterPro"/>
</dbReference>
<dbReference type="Pfam" id="PF13556">
    <property type="entry name" value="HTH_30"/>
    <property type="match status" value="1"/>
</dbReference>
<dbReference type="InterPro" id="IPR042070">
    <property type="entry name" value="PucR_C-HTH_sf"/>
</dbReference>
<keyword evidence="1" id="KW-0597">Phosphoprotein</keyword>
<dbReference type="SMART" id="SM00448">
    <property type="entry name" value="REC"/>
    <property type="match status" value="1"/>
</dbReference>
<dbReference type="RefSeq" id="WP_091745539.1">
    <property type="nucleotide sequence ID" value="NZ_FODY01000007.1"/>
</dbReference>
<evidence type="ECO:0000313" key="4">
    <source>
        <dbReference type="Proteomes" id="UP000198847"/>
    </source>
</evidence>
<protein>
    <submittedName>
        <fullName evidence="3">PucR C-terminal helix-turn-helix domain-containing protein</fullName>
    </submittedName>
</protein>